<evidence type="ECO:0000313" key="2">
    <source>
        <dbReference type="Proteomes" id="UP001291930"/>
    </source>
</evidence>
<name>A0ABU5JZ38_9BACI</name>
<dbReference type="RefSeq" id="WP_374218401.1">
    <property type="nucleotide sequence ID" value="NZ_JAXOVW010000038.1"/>
</dbReference>
<dbReference type="Proteomes" id="UP001291930">
    <property type="component" value="Unassembled WGS sequence"/>
</dbReference>
<evidence type="ECO:0000313" key="1">
    <source>
        <dbReference type="EMBL" id="MDZ5608731.1"/>
    </source>
</evidence>
<dbReference type="EMBL" id="JAXOVW010000038">
    <property type="protein sequence ID" value="MDZ5608731.1"/>
    <property type="molecule type" value="Genomic_DNA"/>
</dbReference>
<protein>
    <submittedName>
        <fullName evidence="1">DUF3908 family protein</fullName>
    </submittedName>
</protein>
<gene>
    <name evidence="1" type="ORF">U2I54_17065</name>
</gene>
<keyword evidence="2" id="KW-1185">Reference proteome</keyword>
<organism evidence="1 2">
    <name type="scientific">Bacillus bingmayongensis</name>
    <dbReference type="NCBI Taxonomy" id="1150157"/>
    <lineage>
        <taxon>Bacteria</taxon>
        <taxon>Bacillati</taxon>
        <taxon>Bacillota</taxon>
        <taxon>Bacilli</taxon>
        <taxon>Bacillales</taxon>
        <taxon>Bacillaceae</taxon>
        <taxon>Bacillus</taxon>
    </lineage>
</organism>
<dbReference type="Pfam" id="PF13048">
    <property type="entry name" value="DUF3908"/>
    <property type="match status" value="1"/>
</dbReference>
<dbReference type="InterPro" id="IPR025020">
    <property type="entry name" value="DUF3908"/>
</dbReference>
<proteinExistence type="predicted"/>
<reference evidence="2" key="1">
    <citation type="submission" date="2023-11" db="EMBL/GenBank/DDBJ databases">
        <title>Genome Sequence of Bacillus pseudomycoides stain BUPM19.</title>
        <authorList>
            <person name="Farhat A."/>
        </authorList>
    </citation>
    <scope>NUCLEOTIDE SEQUENCE [LARGE SCALE GENOMIC DNA]</scope>
    <source>
        <strain evidence="2">BUPM19</strain>
    </source>
</reference>
<sequence length="144" mass="16919">MDYFISKDGFRLKEIEEVARVENEDYFKIVNKVKEYHSIAKCKVVYPKNLLKNKNDIEILFFFDNYLVIGMLDEDKNVVMARLKYDNITEVKMWFRNSPEYGSVNAALLIFNTGKEITLDSLKDADGAKIRHYVTKIDNIYSII</sequence>
<comment type="caution">
    <text evidence="1">The sequence shown here is derived from an EMBL/GenBank/DDBJ whole genome shotgun (WGS) entry which is preliminary data.</text>
</comment>
<accession>A0ABU5JZ38</accession>